<evidence type="ECO:0000313" key="12">
    <source>
        <dbReference type="Proteomes" id="UP000272528"/>
    </source>
</evidence>
<accession>A0A3Q8X5M5</accession>
<dbReference type="Pfam" id="PF25198">
    <property type="entry name" value="Spore_GerAC_N"/>
    <property type="match status" value="1"/>
</dbReference>
<dbReference type="AlphaFoldDB" id="A0A3Q8X5M5"/>
<name>A0A3Q8X5M5_9BACL</name>
<keyword evidence="3" id="KW-0309">Germination</keyword>
<evidence type="ECO:0000256" key="3">
    <source>
        <dbReference type="ARBA" id="ARBA00022544"/>
    </source>
</evidence>
<organism evidence="11 12">
    <name type="scientific">Paenibacillus albus</name>
    <dbReference type="NCBI Taxonomy" id="2495582"/>
    <lineage>
        <taxon>Bacteria</taxon>
        <taxon>Bacillati</taxon>
        <taxon>Bacillota</taxon>
        <taxon>Bacilli</taxon>
        <taxon>Bacillales</taxon>
        <taxon>Paenibacillaceae</taxon>
        <taxon>Paenibacillus</taxon>
    </lineage>
</organism>
<dbReference type="OrthoDB" id="2370124at2"/>
<evidence type="ECO:0000256" key="6">
    <source>
        <dbReference type="ARBA" id="ARBA00023139"/>
    </source>
</evidence>
<reference evidence="12" key="1">
    <citation type="submission" date="2018-12" db="EMBL/GenBank/DDBJ databases">
        <title>Genome sequence of Peanibacillus sp.</title>
        <authorList>
            <person name="Subramani G."/>
            <person name="Srinivasan S."/>
            <person name="Kim M.K."/>
        </authorList>
    </citation>
    <scope>NUCLEOTIDE SEQUENCE [LARGE SCALE GENOMIC DNA]</scope>
    <source>
        <strain evidence="12">18JY67-1</strain>
    </source>
</reference>
<evidence type="ECO:0000259" key="10">
    <source>
        <dbReference type="Pfam" id="PF25198"/>
    </source>
</evidence>
<evidence type="ECO:0000256" key="5">
    <source>
        <dbReference type="ARBA" id="ARBA00023136"/>
    </source>
</evidence>
<dbReference type="InterPro" id="IPR008844">
    <property type="entry name" value="Spore_GerAC-like"/>
</dbReference>
<feature type="domain" description="Spore germination protein N-terminal" evidence="10">
    <location>
        <begin position="70"/>
        <end position="240"/>
    </location>
</feature>
<evidence type="ECO:0000256" key="7">
    <source>
        <dbReference type="ARBA" id="ARBA00023288"/>
    </source>
</evidence>
<dbReference type="EMBL" id="CP034437">
    <property type="protein sequence ID" value="AZN39777.1"/>
    <property type="molecule type" value="Genomic_DNA"/>
</dbReference>
<proteinExistence type="inferred from homology"/>
<feature type="region of interest" description="Disordered" evidence="8">
    <location>
        <begin position="23"/>
        <end position="48"/>
    </location>
</feature>
<evidence type="ECO:0000256" key="8">
    <source>
        <dbReference type="SAM" id="MobiDB-lite"/>
    </source>
</evidence>
<comment type="similarity">
    <text evidence="2">Belongs to the GerABKC lipoprotein family.</text>
</comment>
<dbReference type="PANTHER" id="PTHR35789">
    <property type="entry name" value="SPORE GERMINATION PROTEIN B3"/>
    <property type="match status" value="1"/>
</dbReference>
<dbReference type="Proteomes" id="UP000272528">
    <property type="component" value="Chromosome"/>
</dbReference>
<gene>
    <name evidence="11" type="ORF">EJC50_09075</name>
</gene>
<comment type="subcellular location">
    <subcellularLocation>
        <location evidence="1">Membrane</location>
        <topology evidence="1">Lipid-anchor</topology>
    </subcellularLocation>
</comment>
<dbReference type="KEGG" id="palb:EJC50_09075"/>
<evidence type="ECO:0000256" key="4">
    <source>
        <dbReference type="ARBA" id="ARBA00022729"/>
    </source>
</evidence>
<keyword evidence="6" id="KW-0564">Palmitate</keyword>
<evidence type="ECO:0000256" key="2">
    <source>
        <dbReference type="ARBA" id="ARBA00007886"/>
    </source>
</evidence>
<evidence type="ECO:0000313" key="11">
    <source>
        <dbReference type="EMBL" id="AZN39777.1"/>
    </source>
</evidence>
<dbReference type="GO" id="GO:0016020">
    <property type="term" value="C:membrane"/>
    <property type="evidence" value="ECO:0007669"/>
    <property type="project" value="UniProtKB-SubCell"/>
</dbReference>
<protein>
    <submittedName>
        <fullName evidence="11">Ger(X)C family spore germination protein</fullName>
    </submittedName>
</protein>
<sequence length="415" mass="46405">MESRCLAINQAPRLHRSICADGHYRNTDRNAPDDRPEQMAIRGKGGSNMKSQARSMLLVLLLPCLTGCWDQRELKEIRIEQAEAFDMLENNKIRFTITIPTNKSSIPSQSSLAVPSIGAEGRTINEAYMEMKKTVSQDLDFGKVRVMLINKRFAEKGFYPALESYYREAHSPINVKMAIVDESAGDMLKLKAADRSLVSEYLYDLLQSGEENGLIPQASPYLIASLITNRGIEAAIPIINPKGSDRAKLSGLALLHGKRMTGELNDKESIVFVMLSKHNPDYFTVTVHADALKANVSLFMTRDNRSISIKTGNGSAKVVLSANFTCDLVEIPYMVHVDEELLKKVGSELEQRLNEEAKVVIKKLQQASCDALGIGLVIKAHHNRYWKSVNWDTIYPEMDIEPNFKVTIDKSGIME</sequence>
<dbReference type="Pfam" id="PF05504">
    <property type="entry name" value="Spore_GerAC"/>
    <property type="match status" value="1"/>
</dbReference>
<dbReference type="InterPro" id="IPR038501">
    <property type="entry name" value="Spore_GerAC_C_sf"/>
</dbReference>
<feature type="compositionally biased region" description="Basic and acidic residues" evidence="8">
    <location>
        <begin position="23"/>
        <end position="37"/>
    </location>
</feature>
<evidence type="ECO:0000256" key="1">
    <source>
        <dbReference type="ARBA" id="ARBA00004635"/>
    </source>
</evidence>
<dbReference type="PANTHER" id="PTHR35789:SF1">
    <property type="entry name" value="SPORE GERMINATION PROTEIN B3"/>
    <property type="match status" value="1"/>
</dbReference>
<dbReference type="Gene3D" id="3.30.300.210">
    <property type="entry name" value="Nutrient germinant receptor protein C, domain 3"/>
    <property type="match status" value="1"/>
</dbReference>
<dbReference type="NCBIfam" id="TIGR02887">
    <property type="entry name" value="spore_ger_x_C"/>
    <property type="match status" value="1"/>
</dbReference>
<dbReference type="GO" id="GO:0009847">
    <property type="term" value="P:spore germination"/>
    <property type="evidence" value="ECO:0007669"/>
    <property type="project" value="InterPro"/>
</dbReference>
<dbReference type="InterPro" id="IPR057336">
    <property type="entry name" value="GerAC_N"/>
</dbReference>
<feature type="domain" description="Spore germination GerAC-like C-terminal" evidence="9">
    <location>
        <begin position="250"/>
        <end position="412"/>
    </location>
</feature>
<keyword evidence="4" id="KW-0732">Signal</keyword>
<keyword evidence="5" id="KW-0472">Membrane</keyword>
<keyword evidence="7" id="KW-0449">Lipoprotein</keyword>
<evidence type="ECO:0000259" key="9">
    <source>
        <dbReference type="Pfam" id="PF05504"/>
    </source>
</evidence>
<dbReference type="InterPro" id="IPR046953">
    <property type="entry name" value="Spore_GerAC-like_C"/>
</dbReference>
<keyword evidence="12" id="KW-1185">Reference proteome</keyword>